<keyword evidence="5 6" id="KW-0489">Methyltransferase</keyword>
<comment type="caution">
    <text evidence="5">Lacks conserved residue(s) required for the propagation of feature annotation.</text>
</comment>
<gene>
    <name evidence="6" type="primary">STE14_5</name>
    <name evidence="6" type="ORF">IWQ60_008209</name>
</gene>
<feature type="transmembrane region" description="Helical" evidence="5">
    <location>
        <begin position="48"/>
        <end position="68"/>
    </location>
</feature>
<evidence type="ECO:0000256" key="4">
    <source>
        <dbReference type="ARBA" id="ARBA00023136"/>
    </source>
</evidence>
<keyword evidence="3 5" id="KW-1133">Transmembrane helix</keyword>
<evidence type="ECO:0000313" key="6">
    <source>
        <dbReference type="EMBL" id="KAJ1916140.1"/>
    </source>
</evidence>
<comment type="similarity">
    <text evidence="5">Belongs to the class VI-like SAM-binding methyltransferase superfamily. Isoprenylcysteine carboxyl methyltransferase family.</text>
</comment>
<organism evidence="6 7">
    <name type="scientific">Tieghemiomyces parasiticus</name>
    <dbReference type="NCBI Taxonomy" id="78921"/>
    <lineage>
        <taxon>Eukaryota</taxon>
        <taxon>Fungi</taxon>
        <taxon>Fungi incertae sedis</taxon>
        <taxon>Zoopagomycota</taxon>
        <taxon>Kickxellomycotina</taxon>
        <taxon>Dimargaritomycetes</taxon>
        <taxon>Dimargaritales</taxon>
        <taxon>Dimargaritaceae</taxon>
        <taxon>Tieghemiomyces</taxon>
    </lineage>
</organism>
<reference evidence="6" key="1">
    <citation type="submission" date="2022-07" db="EMBL/GenBank/DDBJ databases">
        <title>Phylogenomic reconstructions and comparative analyses of Kickxellomycotina fungi.</title>
        <authorList>
            <person name="Reynolds N.K."/>
            <person name="Stajich J.E."/>
            <person name="Barry K."/>
            <person name="Grigoriev I.V."/>
            <person name="Crous P."/>
            <person name="Smith M.E."/>
        </authorList>
    </citation>
    <scope>NUCLEOTIDE SEQUENCE</scope>
    <source>
        <strain evidence="6">RSA 861</strain>
    </source>
</reference>
<dbReference type="OrthoDB" id="422086at2759"/>
<keyword evidence="7" id="KW-1185">Reference proteome</keyword>
<dbReference type="AlphaFoldDB" id="A0A9W8A1B2"/>
<accession>A0A9W8A1B2</accession>
<dbReference type="GO" id="GO:0004671">
    <property type="term" value="F:protein C-terminal S-isoprenylcysteine carboxyl O-methyltransferase activity"/>
    <property type="evidence" value="ECO:0007669"/>
    <property type="project" value="UniProtKB-EC"/>
</dbReference>
<dbReference type="InterPro" id="IPR007269">
    <property type="entry name" value="ICMT_MeTrfase"/>
</dbReference>
<dbReference type="GO" id="GO:0032259">
    <property type="term" value="P:methylation"/>
    <property type="evidence" value="ECO:0007669"/>
    <property type="project" value="UniProtKB-KW"/>
</dbReference>
<evidence type="ECO:0000256" key="1">
    <source>
        <dbReference type="ARBA" id="ARBA00004141"/>
    </source>
</evidence>
<dbReference type="EMBL" id="JANBPT010000596">
    <property type="protein sequence ID" value="KAJ1916140.1"/>
    <property type="molecule type" value="Genomic_DNA"/>
</dbReference>
<evidence type="ECO:0000256" key="2">
    <source>
        <dbReference type="ARBA" id="ARBA00022692"/>
    </source>
</evidence>
<sequence>MVTAKRSFSHYIATERNPAHVLVTHGVYRSVRHPSYAGFLLLNAGLQIYLANPVAFVAYMVAVGQFVLRRMDQEEELLVRFFGSAYVDYRKRTAALIPYIY</sequence>
<comment type="subcellular location">
    <subcellularLocation>
        <location evidence="5">Endoplasmic reticulum membrane</location>
        <topology evidence="5">Multi-pass membrane protein</topology>
    </subcellularLocation>
    <subcellularLocation>
        <location evidence="1">Membrane</location>
        <topology evidence="1">Multi-pass membrane protein</topology>
    </subcellularLocation>
</comment>
<comment type="caution">
    <text evidence="6">The sequence shown here is derived from an EMBL/GenBank/DDBJ whole genome shotgun (WGS) entry which is preliminary data.</text>
</comment>
<dbReference type="Gene3D" id="1.20.120.1630">
    <property type="match status" value="1"/>
</dbReference>
<dbReference type="PANTHER" id="PTHR12714:SF9">
    <property type="entry name" value="PROTEIN-S-ISOPRENYLCYSTEINE O-METHYLTRANSFERASE"/>
    <property type="match status" value="1"/>
</dbReference>
<evidence type="ECO:0000313" key="7">
    <source>
        <dbReference type="Proteomes" id="UP001150569"/>
    </source>
</evidence>
<keyword evidence="2 5" id="KW-0812">Transmembrane</keyword>
<evidence type="ECO:0000256" key="3">
    <source>
        <dbReference type="ARBA" id="ARBA00022989"/>
    </source>
</evidence>
<dbReference type="PANTHER" id="PTHR12714">
    <property type="entry name" value="PROTEIN-S ISOPRENYLCYSTEINE O-METHYLTRANSFERASE"/>
    <property type="match status" value="1"/>
</dbReference>
<dbReference type="GO" id="GO:0005789">
    <property type="term" value="C:endoplasmic reticulum membrane"/>
    <property type="evidence" value="ECO:0007669"/>
    <property type="project" value="UniProtKB-SubCell"/>
</dbReference>
<proteinExistence type="inferred from homology"/>
<keyword evidence="6" id="KW-0808">Transferase</keyword>
<keyword evidence="5" id="KW-0256">Endoplasmic reticulum</keyword>
<dbReference type="Pfam" id="PF04140">
    <property type="entry name" value="ICMT"/>
    <property type="match status" value="1"/>
</dbReference>
<keyword evidence="4 5" id="KW-0472">Membrane</keyword>
<dbReference type="EC" id="2.1.1.100" evidence="5"/>
<protein>
    <recommendedName>
        <fullName evidence="5">Protein-S-isoprenylcysteine O-methyltransferase</fullName>
        <ecNumber evidence="5">2.1.1.100</ecNumber>
    </recommendedName>
</protein>
<evidence type="ECO:0000256" key="5">
    <source>
        <dbReference type="RuleBase" id="RU362022"/>
    </source>
</evidence>
<dbReference type="Proteomes" id="UP001150569">
    <property type="component" value="Unassembled WGS sequence"/>
</dbReference>
<keyword evidence="5" id="KW-0949">S-adenosyl-L-methionine</keyword>
<name>A0A9W8A1B2_9FUNG</name>
<comment type="catalytic activity">
    <reaction evidence="5">
        <text>[protein]-C-terminal S-[(2E,6E)-farnesyl]-L-cysteine + S-adenosyl-L-methionine = [protein]-C-terminal S-[(2E,6E)-farnesyl]-L-cysteine methyl ester + S-adenosyl-L-homocysteine</text>
        <dbReference type="Rhea" id="RHEA:21672"/>
        <dbReference type="Rhea" id="RHEA-COMP:12125"/>
        <dbReference type="Rhea" id="RHEA-COMP:12126"/>
        <dbReference type="ChEBI" id="CHEBI:57856"/>
        <dbReference type="ChEBI" id="CHEBI:59789"/>
        <dbReference type="ChEBI" id="CHEBI:90510"/>
        <dbReference type="ChEBI" id="CHEBI:90511"/>
        <dbReference type="EC" id="2.1.1.100"/>
    </reaction>
</comment>